<gene>
    <name evidence="2" type="ORF">PRK78_002457</name>
</gene>
<name>A0AAF0IHL1_9EURO</name>
<feature type="compositionally biased region" description="Low complexity" evidence="1">
    <location>
        <begin position="63"/>
        <end position="81"/>
    </location>
</feature>
<dbReference type="EMBL" id="CP120628">
    <property type="protein sequence ID" value="WEW56998.1"/>
    <property type="molecule type" value="Genomic_DNA"/>
</dbReference>
<dbReference type="AlphaFoldDB" id="A0AAF0IHL1"/>
<sequence>MTLTGVAGQASLPASCPVCAHTPLDADLCKPNKALRTTLKAFLRTEEKKRERERPLANPAAEQVAPTTVTPSQTTTPAAAPFHSNGVTEPPPPDQSENRVPVGVATENEKSELIGVMSPIANGAVSTGNEASPMEQHNATEAQAESTDIAVDANSIPPQIPSQSVVDQTPVAGGEGKAPQDPSQTCQLLDNGMEMGVGMGTNNSNGFQSMGWQGPSDFNQMVPPFMANGMQAGGMMPFPNQMVPTGMPGMGIDPMVASQGMFSDYGMNMNGMNGDMSMGMNFNTGQGMYGGWDVQSNMWNGGPDKFNANAFANRMGADFGPYSGYPGYNMSQPQGNYPHMHQQQKYPSNEFHGSFGPYGRGVGRGRGVAPGGRGRGGYMAGMQDNYHSANLGPFQHQIPAHLQQRNGDPASAGANDTLENVQRKFNDELCPGGEEDMREHQSASEPIKIPENAPAADESSGENKSTPEMDNAIPSGLSAIPTTTELGAEEANLSSAAEAKPGPHSSGNSIPVVGEDDSPNYGPHYFHSGPGAFPPSQQPVPAGYGFSGEPRGVGVAGAPAAPRAMREGLQNTSIRNARGFTILGRASGQSTLPNVDGNSTSPTRAGHESRSRSNPRSRSKSRSRSRSPSRRSRAQRHRTRSQQRSNSRSRSPESFHEGDEITDRHRQIRRSRKGLTRERESSVRSRSSSIETSHRSSHRSCRDRDQRRDEKGTASHTSRRHRSSTQRDQLEESKDKASSKKLQVMEDSESRRLARVKEKEDRHRRRERERERDYDRSHRDRGEKDRDRQRHRDRNRDRDKERERERDKEKGKERDRGREKDRDRKRRRGRSNSRAESEHSRRHTRRARRDETDEQMNGSREKKLGDRVQPNGASTKPAAAEEKDPHTLEREARNRERLLKEQQRREAMNADRDGRSSRRRDGKLERGLLGGRRVSYKYEDEMDDQVRAARVEKEREAARWG</sequence>
<keyword evidence="3" id="KW-1185">Reference proteome</keyword>
<feature type="compositionally biased region" description="Basic and acidic residues" evidence="1">
    <location>
        <begin position="650"/>
        <end position="665"/>
    </location>
</feature>
<evidence type="ECO:0000313" key="2">
    <source>
        <dbReference type="EMBL" id="WEW56998.1"/>
    </source>
</evidence>
<accession>A0AAF0IHL1</accession>
<feature type="compositionally biased region" description="Basic and acidic residues" evidence="1">
    <location>
        <begin position="728"/>
        <end position="738"/>
    </location>
</feature>
<evidence type="ECO:0000256" key="1">
    <source>
        <dbReference type="SAM" id="MobiDB-lite"/>
    </source>
</evidence>
<feature type="compositionally biased region" description="Low complexity" evidence="1">
    <location>
        <begin position="485"/>
        <end position="499"/>
    </location>
</feature>
<evidence type="ECO:0000313" key="3">
    <source>
        <dbReference type="Proteomes" id="UP001219355"/>
    </source>
</evidence>
<feature type="compositionally biased region" description="Low complexity" evidence="1">
    <location>
        <begin position="548"/>
        <end position="559"/>
    </location>
</feature>
<feature type="region of interest" description="Disordered" evidence="1">
    <location>
        <begin position="157"/>
        <end position="183"/>
    </location>
</feature>
<dbReference type="InterPro" id="IPR051700">
    <property type="entry name" value="STE20_Ser-Thr_kinase"/>
</dbReference>
<reference evidence="2" key="1">
    <citation type="submission" date="2023-03" db="EMBL/GenBank/DDBJ databases">
        <title>Emydomyces testavorans Genome Sequence.</title>
        <authorList>
            <person name="Hoyer L."/>
        </authorList>
    </citation>
    <scope>NUCLEOTIDE SEQUENCE</scope>
    <source>
        <strain evidence="2">16-2883</strain>
    </source>
</reference>
<dbReference type="GO" id="GO:0005829">
    <property type="term" value="C:cytosol"/>
    <property type="evidence" value="ECO:0007669"/>
    <property type="project" value="TreeGrafter"/>
</dbReference>
<feature type="compositionally biased region" description="Basic and acidic residues" evidence="1">
    <location>
        <begin position="768"/>
        <end position="822"/>
    </location>
</feature>
<feature type="compositionally biased region" description="Basic and acidic residues" evidence="1">
    <location>
        <begin position="879"/>
        <end position="916"/>
    </location>
</feature>
<feature type="region of interest" description="Disordered" evidence="1">
    <location>
        <begin position="45"/>
        <end position="100"/>
    </location>
</feature>
<feature type="compositionally biased region" description="Basic residues" evidence="1">
    <location>
        <begin position="613"/>
        <end position="641"/>
    </location>
</feature>
<feature type="compositionally biased region" description="Basic and acidic residues" evidence="1">
    <location>
        <begin position="748"/>
        <end position="761"/>
    </location>
</feature>
<feature type="compositionally biased region" description="Polar residues" evidence="1">
    <location>
        <begin position="587"/>
        <end position="603"/>
    </location>
</feature>
<feature type="region of interest" description="Disordered" evidence="1">
    <location>
        <begin position="427"/>
        <end position="559"/>
    </location>
</feature>
<feature type="region of interest" description="Disordered" evidence="1">
    <location>
        <begin position="580"/>
        <end position="931"/>
    </location>
</feature>
<dbReference type="PANTHER" id="PTHR47096:SF1">
    <property type="entry name" value="MISSHAPEN LIKE KINASE 1"/>
    <property type="match status" value="1"/>
</dbReference>
<proteinExistence type="predicted"/>
<dbReference type="Proteomes" id="UP001219355">
    <property type="component" value="Chromosome 2"/>
</dbReference>
<protein>
    <submittedName>
        <fullName evidence="2">Uncharacterized protein</fullName>
    </submittedName>
</protein>
<dbReference type="PANTHER" id="PTHR47096">
    <property type="entry name" value="MISSHAPEN LIKE KINASE 1"/>
    <property type="match status" value="1"/>
</dbReference>
<feature type="compositionally biased region" description="Basic and acidic residues" evidence="1">
    <location>
        <begin position="45"/>
        <end position="55"/>
    </location>
</feature>
<feature type="compositionally biased region" description="Basic and acidic residues" evidence="1">
    <location>
        <begin position="700"/>
        <end position="713"/>
    </location>
</feature>
<organism evidence="2 3">
    <name type="scientific">Emydomyces testavorans</name>
    <dbReference type="NCBI Taxonomy" id="2070801"/>
    <lineage>
        <taxon>Eukaryota</taxon>
        <taxon>Fungi</taxon>
        <taxon>Dikarya</taxon>
        <taxon>Ascomycota</taxon>
        <taxon>Pezizomycotina</taxon>
        <taxon>Eurotiomycetes</taxon>
        <taxon>Eurotiomycetidae</taxon>
        <taxon>Onygenales</taxon>
        <taxon>Nannizziopsiaceae</taxon>
        <taxon>Emydomyces</taxon>
    </lineage>
</organism>